<reference evidence="2" key="1">
    <citation type="submission" date="2020-06" db="EMBL/GenBank/DDBJ databases">
        <title>A chromosome-scale genome assembly of Talaromyces rugulosus W13939.</title>
        <authorList>
            <person name="Wang B."/>
            <person name="Guo L."/>
            <person name="Ye K."/>
            <person name="Wang L."/>
        </authorList>
    </citation>
    <scope>NUCLEOTIDE SEQUENCE [LARGE SCALE GENOMIC DNA]</scope>
    <source>
        <strain evidence="2">W13939</strain>
    </source>
</reference>
<dbReference type="InterPro" id="IPR053267">
    <property type="entry name" value="Verrucosidin_biosynth-assoc"/>
</dbReference>
<accession>A0A7H8QUR2</accession>
<name>A0A7H8QUR2_TALRU</name>
<dbReference type="Proteomes" id="UP000509510">
    <property type="component" value="Chromosome II"/>
</dbReference>
<dbReference type="PANTHER" id="PTHR42087">
    <property type="entry name" value="ILP IS AN APOPTOSIS INHIBITOR"/>
    <property type="match status" value="1"/>
</dbReference>
<proteinExistence type="predicted"/>
<protein>
    <submittedName>
        <fullName evidence="1">Uncharacterized protein</fullName>
    </submittedName>
</protein>
<gene>
    <name evidence="1" type="ORF">TRUGW13939_04642</name>
</gene>
<sequence length="203" mass="22944">MQPGADVSTVEMPGAPLYSDTVKVNPSEWFPVYQSCIQYFVDVAQHAPKVQSLAALINIRLPYQQSLAPIFHYAEPTSNNSSNSEFRSATVSLIPYIRRLVVTATDTPAIMQELFGDNWFAGVGPLHSQERINYLFAAKSGGWLKTKTHYDVAPYETVPFLRPLRDPQEEELRAADARWSQWLAMEDWMVGPRSPFEEMTDAD</sequence>
<dbReference type="PANTHER" id="PTHR42087:SF2">
    <property type="match status" value="1"/>
</dbReference>
<dbReference type="OrthoDB" id="5335812at2759"/>
<organism evidence="1 2">
    <name type="scientific">Talaromyces rugulosus</name>
    <name type="common">Penicillium rugulosum</name>
    <dbReference type="NCBI Taxonomy" id="121627"/>
    <lineage>
        <taxon>Eukaryota</taxon>
        <taxon>Fungi</taxon>
        <taxon>Dikarya</taxon>
        <taxon>Ascomycota</taxon>
        <taxon>Pezizomycotina</taxon>
        <taxon>Eurotiomycetes</taxon>
        <taxon>Eurotiomycetidae</taxon>
        <taxon>Eurotiales</taxon>
        <taxon>Trichocomaceae</taxon>
        <taxon>Talaromyces</taxon>
        <taxon>Talaromyces sect. Islandici</taxon>
    </lineage>
</organism>
<evidence type="ECO:0000313" key="1">
    <source>
        <dbReference type="EMBL" id="QKX57526.1"/>
    </source>
</evidence>
<dbReference type="AlphaFoldDB" id="A0A7H8QUR2"/>
<evidence type="ECO:0000313" key="2">
    <source>
        <dbReference type="Proteomes" id="UP000509510"/>
    </source>
</evidence>
<dbReference type="RefSeq" id="XP_035343704.1">
    <property type="nucleotide sequence ID" value="XM_035487811.1"/>
</dbReference>
<dbReference type="GeneID" id="55992143"/>
<dbReference type="KEGG" id="trg:TRUGW13939_04642"/>
<dbReference type="EMBL" id="CP055899">
    <property type="protein sequence ID" value="QKX57526.1"/>
    <property type="molecule type" value="Genomic_DNA"/>
</dbReference>
<keyword evidence="2" id="KW-1185">Reference proteome</keyword>